<dbReference type="EC" id="4.1.99.22" evidence="1 12"/>
<feature type="binding site" evidence="12">
    <location>
        <position position="26"/>
    </location>
    <ligand>
        <name>S-adenosyl-L-methionine</name>
        <dbReference type="ChEBI" id="CHEBI:59789"/>
    </ligand>
</feature>
<comment type="similarity">
    <text evidence="12">Belongs to the radical SAM superfamily. MoaA family.</text>
</comment>
<dbReference type="SFLD" id="SFLDG01067">
    <property type="entry name" value="SPASM/twitch_domain_containing"/>
    <property type="match status" value="1"/>
</dbReference>
<evidence type="ECO:0000256" key="6">
    <source>
        <dbReference type="ARBA" id="ARBA00023004"/>
    </source>
</evidence>
<evidence type="ECO:0000256" key="4">
    <source>
        <dbReference type="ARBA" id="ARBA00022723"/>
    </source>
</evidence>
<evidence type="ECO:0000256" key="10">
    <source>
        <dbReference type="ARBA" id="ARBA00023239"/>
    </source>
</evidence>
<keyword evidence="5 12" id="KW-0547">Nucleotide-binding</keyword>
<comment type="subunit">
    <text evidence="12">Monomer and homodimer.</text>
</comment>
<evidence type="ECO:0000256" key="2">
    <source>
        <dbReference type="ARBA" id="ARBA00022485"/>
    </source>
</evidence>
<feature type="binding site" evidence="12">
    <location>
        <position position="265"/>
    </location>
    <ligand>
        <name>[4Fe-4S] cluster</name>
        <dbReference type="ChEBI" id="CHEBI:49883"/>
        <label>2</label>
        <note>4Fe-4S-substrate</note>
    </ligand>
</feature>
<dbReference type="RefSeq" id="WP_046823437.1">
    <property type="nucleotide sequence ID" value="NZ_LBBT01000237.1"/>
</dbReference>
<dbReference type="Proteomes" id="UP000034407">
    <property type="component" value="Unassembled WGS sequence"/>
</dbReference>
<evidence type="ECO:0000256" key="11">
    <source>
        <dbReference type="ARBA" id="ARBA00048697"/>
    </source>
</evidence>
<dbReference type="OrthoDB" id="9763993at2"/>
<keyword evidence="8 12" id="KW-0342">GTP-binding</keyword>
<dbReference type="EMBL" id="LBBT01000237">
    <property type="protein sequence ID" value="KKY00891.1"/>
    <property type="molecule type" value="Genomic_DNA"/>
</dbReference>
<keyword evidence="7 12" id="KW-0411">Iron-sulfur</keyword>
<evidence type="ECO:0000256" key="9">
    <source>
        <dbReference type="ARBA" id="ARBA00023150"/>
    </source>
</evidence>
<feature type="binding site" evidence="12">
    <location>
        <position position="154"/>
    </location>
    <ligand>
        <name>GTP</name>
        <dbReference type="ChEBI" id="CHEBI:37565"/>
    </ligand>
</feature>
<comment type="cofactor">
    <cofactor evidence="12">
        <name>[4Fe-4S] cluster</name>
        <dbReference type="ChEBI" id="CHEBI:49883"/>
    </cofactor>
    <text evidence="12">Binds 2 [4Fe-4S] clusters. Binds 1 [4Fe-4S] cluster coordinated with 3 cysteines and an exchangeable S-adenosyl-L-methionine and 1 [4Fe-4S] cluster coordinated with 3 cysteines and the GTP-derived substrate.</text>
</comment>
<dbReference type="GO" id="GO:0061799">
    <property type="term" value="F:cyclic pyranopterin monophosphate synthase activity"/>
    <property type="evidence" value="ECO:0007669"/>
    <property type="project" value="TreeGrafter"/>
</dbReference>
<evidence type="ECO:0000256" key="7">
    <source>
        <dbReference type="ARBA" id="ARBA00023014"/>
    </source>
</evidence>
<dbReference type="Pfam" id="PF06463">
    <property type="entry name" value="Mob_synth_C"/>
    <property type="match status" value="1"/>
</dbReference>
<dbReference type="GO" id="GO:0005525">
    <property type="term" value="F:GTP binding"/>
    <property type="evidence" value="ECO:0007669"/>
    <property type="project" value="UniProtKB-UniRule"/>
</dbReference>
<protein>
    <recommendedName>
        <fullName evidence="1 12">GTP 3',8-cyclase</fullName>
        <ecNumber evidence="1 12">4.1.99.22</ecNumber>
    </recommendedName>
    <alternativeName>
        <fullName evidence="12">Molybdenum cofactor biosynthesis protein A</fullName>
    </alternativeName>
</protein>
<feature type="binding site" evidence="12">
    <location>
        <position position="24"/>
    </location>
    <ligand>
        <name>[4Fe-4S] cluster</name>
        <dbReference type="ChEBI" id="CHEBI:49883"/>
        <label>1</label>
        <note>4Fe-4S-S-AdoMet</note>
    </ligand>
</feature>
<keyword evidence="6 12" id="KW-0408">Iron</keyword>
<dbReference type="SUPFAM" id="SSF102114">
    <property type="entry name" value="Radical SAM enzymes"/>
    <property type="match status" value="1"/>
</dbReference>
<keyword evidence="15" id="KW-1185">Reference proteome</keyword>
<sequence length="318" mass="36798">MIDKYNREIDYLRISLTDKCNLSCIYCMPKKIEFDKNINDILSFENYKFIIKGFSKLGIKKVRFTGGEPLIYDKLQELIKYTKENCNIDDICITTNAIGLYEKIDKLKENGLKKVNISLDSLDEDKYKKITRGGDLKEVLKSIDRCVELGIKVKINCVLIKGLNDDELNQFINLTKCKEIDVRFIELMPIGEGLKIFKNGYINLKEALNKIENLKPIKNEEKSVASYYKLENSKGKVGIITPMSCSFCSECNRIRMTSNGKVKLCLHSSEELDINDYLNNENEFTNLIEKYIYEKPEKHKLIENKKSDTKRNMNQIGG</sequence>
<comment type="catalytic activity">
    <reaction evidence="11 12">
        <text>GTP + AH2 + S-adenosyl-L-methionine = (8S)-3',8-cyclo-7,8-dihydroguanosine 5'-triphosphate + 5'-deoxyadenosine + L-methionine + A + H(+)</text>
        <dbReference type="Rhea" id="RHEA:49576"/>
        <dbReference type="ChEBI" id="CHEBI:13193"/>
        <dbReference type="ChEBI" id="CHEBI:15378"/>
        <dbReference type="ChEBI" id="CHEBI:17319"/>
        <dbReference type="ChEBI" id="CHEBI:17499"/>
        <dbReference type="ChEBI" id="CHEBI:37565"/>
        <dbReference type="ChEBI" id="CHEBI:57844"/>
        <dbReference type="ChEBI" id="CHEBI:59789"/>
        <dbReference type="ChEBI" id="CHEBI:131766"/>
        <dbReference type="EC" id="4.1.99.22"/>
    </reaction>
</comment>
<dbReference type="PATRIC" id="fig|1629550.3.peg.1796"/>
<dbReference type="CDD" id="cd21117">
    <property type="entry name" value="Twitch_MoaA"/>
    <property type="match status" value="1"/>
</dbReference>
<accession>A0A0M3DFI9</accession>
<dbReference type="HAMAP" id="MF_01225_B">
    <property type="entry name" value="MoaA_B"/>
    <property type="match status" value="1"/>
</dbReference>
<comment type="function">
    <text evidence="12">Catalyzes the cyclization of GTP to (8S)-3',8-cyclo-7,8-dihydroguanosine 5'-triphosphate.</text>
</comment>
<dbReference type="SFLD" id="SFLDS00029">
    <property type="entry name" value="Radical_SAM"/>
    <property type="match status" value="1"/>
</dbReference>
<keyword evidence="10 12" id="KW-0456">Lyase</keyword>
<reference evidence="14 15" key="1">
    <citation type="submission" date="2015-04" db="EMBL/GenBank/DDBJ databases">
        <title>Microcin producing Clostridium sp. JC272T.</title>
        <authorList>
            <person name="Jyothsna T."/>
            <person name="Sasikala C."/>
            <person name="Ramana C."/>
        </authorList>
    </citation>
    <scope>NUCLEOTIDE SEQUENCE [LARGE SCALE GENOMIC DNA]</scope>
    <source>
        <strain evidence="14 15">JC272</strain>
    </source>
</reference>
<dbReference type="InterPro" id="IPR040064">
    <property type="entry name" value="MoaA-like"/>
</dbReference>
<feature type="binding site" evidence="12">
    <location>
        <position position="248"/>
    </location>
    <ligand>
        <name>[4Fe-4S] cluster</name>
        <dbReference type="ChEBI" id="CHEBI:49883"/>
        <label>2</label>
        <note>4Fe-4S-substrate</note>
    </ligand>
</feature>
<gene>
    <name evidence="12" type="primary">moaA</name>
    <name evidence="14" type="ORF">VN21_11670</name>
</gene>
<dbReference type="GO" id="GO:0061798">
    <property type="term" value="F:GTP 3',8'-cyclase activity"/>
    <property type="evidence" value="ECO:0007669"/>
    <property type="project" value="UniProtKB-UniRule"/>
</dbReference>
<dbReference type="PROSITE" id="PS51918">
    <property type="entry name" value="RADICAL_SAM"/>
    <property type="match status" value="1"/>
</dbReference>
<dbReference type="GO" id="GO:0046872">
    <property type="term" value="F:metal ion binding"/>
    <property type="evidence" value="ECO:0007669"/>
    <property type="project" value="UniProtKB-KW"/>
</dbReference>
<dbReference type="Pfam" id="PF04055">
    <property type="entry name" value="Radical_SAM"/>
    <property type="match status" value="1"/>
</dbReference>
<evidence type="ECO:0000256" key="1">
    <source>
        <dbReference type="ARBA" id="ARBA00012167"/>
    </source>
</evidence>
<dbReference type="CDD" id="cd01335">
    <property type="entry name" value="Radical_SAM"/>
    <property type="match status" value="1"/>
</dbReference>
<dbReference type="InterPro" id="IPR007197">
    <property type="entry name" value="rSAM"/>
</dbReference>
<dbReference type="InterPro" id="IPR050105">
    <property type="entry name" value="MoCo_biosynth_MoaA/MoaC"/>
</dbReference>
<comment type="pathway">
    <text evidence="12">Cofactor biosynthesis; molybdopterin biosynthesis.</text>
</comment>
<organism evidence="14 15">
    <name type="scientific">Paraclostridium benzoelyticum</name>
    <dbReference type="NCBI Taxonomy" id="1629550"/>
    <lineage>
        <taxon>Bacteria</taxon>
        <taxon>Bacillati</taxon>
        <taxon>Bacillota</taxon>
        <taxon>Clostridia</taxon>
        <taxon>Peptostreptococcales</taxon>
        <taxon>Peptostreptococcaceae</taxon>
        <taxon>Paraclostridium</taxon>
    </lineage>
</organism>
<feature type="binding site" evidence="12">
    <location>
        <begin position="253"/>
        <end position="255"/>
    </location>
    <ligand>
        <name>GTP</name>
        <dbReference type="ChEBI" id="CHEBI:37565"/>
    </ligand>
</feature>
<evidence type="ECO:0000256" key="8">
    <source>
        <dbReference type="ARBA" id="ARBA00023134"/>
    </source>
</evidence>
<feature type="binding site" evidence="12">
    <location>
        <position position="188"/>
    </location>
    <ligand>
        <name>S-adenosyl-L-methionine</name>
        <dbReference type="ChEBI" id="CHEBI:59789"/>
    </ligand>
</feature>
<dbReference type="InterPro" id="IPR013483">
    <property type="entry name" value="MoaA"/>
</dbReference>
<evidence type="ECO:0000313" key="14">
    <source>
        <dbReference type="EMBL" id="KKY00891.1"/>
    </source>
</evidence>
<feature type="binding site" evidence="12">
    <location>
        <position position="94"/>
    </location>
    <ligand>
        <name>GTP</name>
        <dbReference type="ChEBI" id="CHEBI:37565"/>
    </ligand>
</feature>
<dbReference type="PROSITE" id="PS01305">
    <property type="entry name" value="MOAA_NIFB_PQQE"/>
    <property type="match status" value="1"/>
</dbReference>
<dbReference type="PANTHER" id="PTHR22960:SF0">
    <property type="entry name" value="MOLYBDENUM COFACTOR BIOSYNTHESIS PROTEIN 1"/>
    <property type="match status" value="1"/>
</dbReference>
<dbReference type="UniPathway" id="UPA00344"/>
<dbReference type="AlphaFoldDB" id="A0A0M3DFI9"/>
<dbReference type="GO" id="GO:0051539">
    <property type="term" value="F:4 iron, 4 sulfur cluster binding"/>
    <property type="evidence" value="ECO:0007669"/>
    <property type="project" value="UniProtKB-UniRule"/>
</dbReference>
<evidence type="ECO:0000313" key="15">
    <source>
        <dbReference type="Proteomes" id="UP000034407"/>
    </source>
</evidence>
<comment type="caution">
    <text evidence="14">The sequence shown here is derived from an EMBL/GenBank/DDBJ whole genome shotgun (WGS) entry which is preliminary data.</text>
</comment>
<dbReference type="GO" id="GO:1904047">
    <property type="term" value="F:S-adenosyl-L-methionine binding"/>
    <property type="evidence" value="ECO:0007669"/>
    <property type="project" value="UniProtKB-UniRule"/>
</dbReference>
<feature type="binding site" evidence="12">
    <location>
        <position position="20"/>
    </location>
    <ligand>
        <name>[4Fe-4S] cluster</name>
        <dbReference type="ChEBI" id="CHEBI:49883"/>
        <label>1</label>
        <note>4Fe-4S-S-AdoMet</note>
    </ligand>
</feature>
<dbReference type="Gene3D" id="3.20.20.70">
    <property type="entry name" value="Aldolase class I"/>
    <property type="match status" value="1"/>
</dbReference>
<dbReference type="InterPro" id="IPR058240">
    <property type="entry name" value="rSAM_sf"/>
</dbReference>
<feature type="domain" description="Radical SAM core" evidence="13">
    <location>
        <begin position="4"/>
        <end position="229"/>
    </location>
</feature>
<feature type="binding site" evidence="12">
    <location>
        <position position="27"/>
    </location>
    <ligand>
        <name>[4Fe-4S] cluster</name>
        <dbReference type="ChEBI" id="CHEBI:49883"/>
        <label>1</label>
        <note>4Fe-4S-S-AdoMet</note>
    </ligand>
</feature>
<keyword evidence="3 12" id="KW-0949">S-adenosyl-L-methionine</keyword>
<keyword evidence="4 12" id="KW-0479">Metal-binding</keyword>
<dbReference type="InterPro" id="IPR006638">
    <property type="entry name" value="Elp3/MiaA/NifB-like_rSAM"/>
</dbReference>
<evidence type="ECO:0000256" key="5">
    <source>
        <dbReference type="ARBA" id="ARBA00022741"/>
    </source>
</evidence>
<feature type="binding site" evidence="12">
    <location>
        <position position="251"/>
    </location>
    <ligand>
        <name>[4Fe-4S] cluster</name>
        <dbReference type="ChEBI" id="CHEBI:49883"/>
        <label>2</label>
        <note>4Fe-4S-substrate</note>
    </ligand>
</feature>
<dbReference type="GO" id="GO:0006777">
    <property type="term" value="P:Mo-molybdopterin cofactor biosynthetic process"/>
    <property type="evidence" value="ECO:0007669"/>
    <property type="project" value="UniProtKB-UniRule"/>
</dbReference>
<feature type="binding site" evidence="12">
    <location>
        <position position="67"/>
    </location>
    <ligand>
        <name>S-adenosyl-L-methionine</name>
        <dbReference type="ChEBI" id="CHEBI:59789"/>
    </ligand>
</feature>
<keyword evidence="2 12" id="KW-0004">4Fe-4S</keyword>
<dbReference type="SFLD" id="SFLDG01383">
    <property type="entry name" value="cyclic_pyranopterin_phosphate"/>
    <property type="match status" value="1"/>
</dbReference>
<keyword evidence="9 12" id="KW-0501">Molybdenum cofactor biosynthesis</keyword>
<feature type="binding site" evidence="12">
    <location>
        <position position="63"/>
    </location>
    <ligand>
        <name>GTP</name>
        <dbReference type="ChEBI" id="CHEBI:37565"/>
    </ligand>
</feature>
<dbReference type="PANTHER" id="PTHR22960">
    <property type="entry name" value="MOLYBDOPTERIN COFACTOR SYNTHESIS PROTEIN A"/>
    <property type="match status" value="1"/>
</dbReference>
<evidence type="ECO:0000259" key="13">
    <source>
        <dbReference type="PROSITE" id="PS51918"/>
    </source>
</evidence>
<dbReference type="InterPro" id="IPR013785">
    <property type="entry name" value="Aldolase_TIM"/>
</dbReference>
<evidence type="ECO:0000256" key="3">
    <source>
        <dbReference type="ARBA" id="ARBA00022691"/>
    </source>
</evidence>
<feature type="binding site" evidence="12">
    <location>
        <position position="13"/>
    </location>
    <ligand>
        <name>GTP</name>
        <dbReference type="ChEBI" id="CHEBI:37565"/>
    </ligand>
</feature>
<dbReference type="InterPro" id="IPR010505">
    <property type="entry name" value="MoaA_twitch"/>
</dbReference>
<dbReference type="InterPro" id="IPR000385">
    <property type="entry name" value="MoaA_NifB_PqqE_Fe-S-bd_CS"/>
</dbReference>
<feature type="binding site" evidence="12">
    <location>
        <position position="118"/>
    </location>
    <ligand>
        <name>S-adenosyl-L-methionine</name>
        <dbReference type="ChEBI" id="CHEBI:59789"/>
    </ligand>
</feature>
<proteinExistence type="inferred from homology"/>
<evidence type="ECO:0000256" key="12">
    <source>
        <dbReference type="HAMAP-Rule" id="MF_01225"/>
    </source>
</evidence>
<name>A0A0M3DFI9_9FIRM</name>
<dbReference type="SFLD" id="SFLDG01386">
    <property type="entry name" value="main_SPASM_domain-containing"/>
    <property type="match status" value="1"/>
</dbReference>
<dbReference type="NCBIfam" id="TIGR02666">
    <property type="entry name" value="moaA"/>
    <property type="match status" value="1"/>
</dbReference>
<dbReference type="SMART" id="SM00729">
    <property type="entry name" value="Elp3"/>
    <property type="match status" value="1"/>
</dbReference>